<dbReference type="Pfam" id="PF01420">
    <property type="entry name" value="Methylase_S"/>
    <property type="match status" value="2"/>
</dbReference>
<reference evidence="6 7" key="1">
    <citation type="submission" date="2019-12" db="EMBL/GenBank/DDBJ databases">
        <title>Whole-genome analyses of novel actinobacteria.</title>
        <authorList>
            <person name="Sahin N."/>
            <person name="Saygin H."/>
        </authorList>
    </citation>
    <scope>NUCLEOTIDE SEQUENCE [LARGE SCALE GENOMIC DNA]</scope>
    <source>
        <strain evidence="6 7">KC615</strain>
    </source>
</reference>
<evidence type="ECO:0000313" key="6">
    <source>
        <dbReference type="EMBL" id="MXQ55308.1"/>
    </source>
</evidence>
<dbReference type="RefSeq" id="WP_160802659.1">
    <property type="nucleotide sequence ID" value="NZ_WUUL01000013.1"/>
</dbReference>
<dbReference type="SUPFAM" id="SSF116734">
    <property type="entry name" value="DNA methylase specificity domain"/>
    <property type="match status" value="2"/>
</dbReference>
<feature type="domain" description="Type I restriction modification DNA specificity" evidence="5">
    <location>
        <begin position="227"/>
        <end position="396"/>
    </location>
</feature>
<proteinExistence type="inferred from homology"/>
<dbReference type="InterPro" id="IPR051212">
    <property type="entry name" value="Type-I_RE_S_subunit"/>
</dbReference>
<sequence length="451" mass="51992">MSRKIKQKKTMDELLEEVLVPLKEQPYKIPKNWIWTNLGSVLKLSYGKSLPKKNRSGNGFPVFGSNGVVGYHSEPLVEGPIVIVGRKGSHGVVNWFDNSGWPIDTTYYLEINKELDLRYYYYLLRNLNLQRLNRSTAIPGLNREDAYSLTIAFPPKAEQKRIAKKVEYLLNKIDKAKQLIDEAKQTFELRRAAILDKAFRGKLTAKWREFNGFQSEQIEKKEITLPLNWNWLKIEDVCIYIQRGKSPKYVEDSSVRVVSQKCVQWKGFDLTKARFFDENTLSKYKEERFLRLNDILINSTGTGTIGRVAKINEELKETVVADSHVTVVRTNDNFINSTFLYYYLSSPLIQDKLLNNFTGSTNQVELNLSSVKKLMIPVPPLEEQELIGGQLKQLFKYEEEHREIIDSALNNLPMLKQSILSKAFRGELGTNDPTEESAIELLKEVLQEQLT</sequence>
<keyword evidence="2" id="KW-0680">Restriction system</keyword>
<dbReference type="InterPro" id="IPR000055">
    <property type="entry name" value="Restrct_endonuc_typeI_TRD"/>
</dbReference>
<comment type="similarity">
    <text evidence="1">Belongs to the type-I restriction system S methylase family.</text>
</comment>
<name>A0A6I4VXQ5_9BACL</name>
<evidence type="ECO:0000256" key="4">
    <source>
        <dbReference type="ARBA" id="ARBA00038652"/>
    </source>
</evidence>
<comment type="caution">
    <text evidence="6">The sequence shown here is derived from an EMBL/GenBank/DDBJ whole genome shotgun (WGS) entry which is preliminary data.</text>
</comment>
<dbReference type="PANTHER" id="PTHR43140:SF1">
    <property type="entry name" value="TYPE I RESTRICTION ENZYME ECOKI SPECIFICITY SUBUNIT"/>
    <property type="match status" value="1"/>
</dbReference>
<evidence type="ECO:0000259" key="5">
    <source>
        <dbReference type="Pfam" id="PF01420"/>
    </source>
</evidence>
<evidence type="ECO:0000313" key="7">
    <source>
        <dbReference type="Proteomes" id="UP000430692"/>
    </source>
</evidence>
<keyword evidence="7" id="KW-1185">Reference proteome</keyword>
<dbReference type="Proteomes" id="UP000430692">
    <property type="component" value="Unassembled WGS sequence"/>
</dbReference>
<dbReference type="Gene3D" id="3.90.220.20">
    <property type="entry name" value="DNA methylase specificity domains"/>
    <property type="match status" value="2"/>
</dbReference>
<dbReference type="CDD" id="cd17267">
    <property type="entry name" value="RMtype1_S_EcoAO83I-TRD1-CR1_like"/>
    <property type="match status" value="1"/>
</dbReference>
<dbReference type="InterPro" id="IPR044946">
    <property type="entry name" value="Restrct_endonuc_typeI_TRD_sf"/>
</dbReference>
<gene>
    <name evidence="6" type="ORF">GSM42_16615</name>
</gene>
<accession>A0A6I4VXQ5</accession>
<evidence type="ECO:0000256" key="3">
    <source>
        <dbReference type="ARBA" id="ARBA00023125"/>
    </source>
</evidence>
<dbReference type="AlphaFoldDB" id="A0A6I4VXQ5"/>
<feature type="domain" description="Type I restriction modification DNA specificity" evidence="5">
    <location>
        <begin position="30"/>
        <end position="184"/>
    </location>
</feature>
<comment type="subunit">
    <text evidence="4">The methyltransferase is composed of M and S polypeptides.</text>
</comment>
<evidence type="ECO:0000256" key="1">
    <source>
        <dbReference type="ARBA" id="ARBA00010923"/>
    </source>
</evidence>
<dbReference type="PANTHER" id="PTHR43140">
    <property type="entry name" value="TYPE-1 RESTRICTION ENZYME ECOKI SPECIFICITY PROTEIN"/>
    <property type="match status" value="1"/>
</dbReference>
<dbReference type="GO" id="GO:0009307">
    <property type="term" value="P:DNA restriction-modification system"/>
    <property type="evidence" value="ECO:0007669"/>
    <property type="project" value="UniProtKB-KW"/>
</dbReference>
<keyword evidence="3" id="KW-0238">DNA-binding</keyword>
<dbReference type="EMBL" id="WUUL01000013">
    <property type="protein sequence ID" value="MXQ55308.1"/>
    <property type="molecule type" value="Genomic_DNA"/>
</dbReference>
<dbReference type="GO" id="GO:0003677">
    <property type="term" value="F:DNA binding"/>
    <property type="evidence" value="ECO:0007669"/>
    <property type="project" value="UniProtKB-KW"/>
</dbReference>
<organism evidence="6 7">
    <name type="scientific">Shimazuella alba</name>
    <dbReference type="NCBI Taxonomy" id="2690964"/>
    <lineage>
        <taxon>Bacteria</taxon>
        <taxon>Bacillati</taxon>
        <taxon>Bacillota</taxon>
        <taxon>Bacilli</taxon>
        <taxon>Bacillales</taxon>
        <taxon>Thermoactinomycetaceae</taxon>
        <taxon>Shimazuella</taxon>
    </lineage>
</organism>
<evidence type="ECO:0000256" key="2">
    <source>
        <dbReference type="ARBA" id="ARBA00022747"/>
    </source>
</evidence>
<protein>
    <recommendedName>
        <fullName evidence="5">Type I restriction modification DNA specificity domain-containing protein</fullName>
    </recommendedName>
</protein>